<sequence>MDNNELKKERIALFKDTIQRNDPKRIAHFGNLFSWKVLDAGYTLTEALYDYDVMENVIRDTASKYKVDVIYEFGWRNPLQAIESLGNKTYLIDDKTFTLNIDDQCLMEEEEYDELISNPKKYLWEKLIPRKHRYLKDKNGTEAFCVFLKKYGEMGEYLGKATRIMEEDYGLASFFPQVVAFDAFGNGLELLFNSLRGIRGLSLDIRRFPDKVEAAIEALNETFVKPRLEKAKKVMGKGSSPDTCVDFNPVFFSHTIFNNKQFERFYWPYMKMIADYLEEYDKLCYIFAEGDSSRFYEFYQEFPKNRIVLHVEQDDIFEAKKKLPNLTIAGGMPTTLLGKGTPDQCVAYVKKLIDKLAYDKNYIFSEDKMISFPYDCQPENLKAVCDYLYAFRY</sequence>
<dbReference type="EMBL" id="JAQSVD010000015">
    <property type="protein sequence ID" value="MDE1472456.1"/>
    <property type="molecule type" value="Genomic_DNA"/>
</dbReference>
<protein>
    <submittedName>
        <fullName evidence="2">Uroporphyrinogen decarboxylase family protein</fullName>
    </submittedName>
</protein>
<accession>A0ABT5UU13</accession>
<dbReference type="Proteomes" id="UP001215087">
    <property type="component" value="Unassembled WGS sequence"/>
</dbReference>
<feature type="domain" description="Uroporphyrinogen decarboxylase (URO-D)" evidence="1">
    <location>
        <begin position="246"/>
        <end position="387"/>
    </location>
</feature>
<evidence type="ECO:0000313" key="3">
    <source>
        <dbReference type="Proteomes" id="UP001215087"/>
    </source>
</evidence>
<name>A0ABT5UU13_EUBLI</name>
<dbReference type="Gene3D" id="3.20.20.210">
    <property type="match status" value="1"/>
</dbReference>
<dbReference type="InterPro" id="IPR038071">
    <property type="entry name" value="UROD/MetE-like_sf"/>
</dbReference>
<keyword evidence="3" id="KW-1185">Reference proteome</keyword>
<dbReference type="RefSeq" id="WP_227209148.1">
    <property type="nucleotide sequence ID" value="NZ_JAJCLO010000019.1"/>
</dbReference>
<dbReference type="InterPro" id="IPR000257">
    <property type="entry name" value="Uroporphyrinogen_deCOase"/>
</dbReference>
<gene>
    <name evidence="2" type="ORF">PTZ04_19540</name>
</gene>
<dbReference type="Pfam" id="PF01208">
    <property type="entry name" value="URO-D"/>
    <property type="match status" value="1"/>
</dbReference>
<evidence type="ECO:0000259" key="1">
    <source>
        <dbReference type="Pfam" id="PF01208"/>
    </source>
</evidence>
<evidence type="ECO:0000313" key="2">
    <source>
        <dbReference type="EMBL" id="MDE1472456.1"/>
    </source>
</evidence>
<organism evidence="2 3">
    <name type="scientific">Eubacterium limosum</name>
    <dbReference type="NCBI Taxonomy" id="1736"/>
    <lineage>
        <taxon>Bacteria</taxon>
        <taxon>Bacillati</taxon>
        <taxon>Bacillota</taxon>
        <taxon>Clostridia</taxon>
        <taxon>Eubacteriales</taxon>
        <taxon>Eubacteriaceae</taxon>
        <taxon>Eubacterium</taxon>
    </lineage>
</organism>
<reference evidence="2 3" key="1">
    <citation type="submission" date="2023-02" db="EMBL/GenBank/DDBJ databases">
        <title>Comparative genome analysis of Eubacterium limosum species.</title>
        <authorList>
            <person name="Bak J.E."/>
        </authorList>
    </citation>
    <scope>NUCLEOTIDE SEQUENCE [LARGE SCALE GENOMIC DNA]</scope>
    <source>
        <strain evidence="2 3">KGMB01548</strain>
    </source>
</reference>
<dbReference type="SUPFAM" id="SSF51726">
    <property type="entry name" value="UROD/MetE-like"/>
    <property type="match status" value="1"/>
</dbReference>
<comment type="caution">
    <text evidence="2">The sequence shown here is derived from an EMBL/GenBank/DDBJ whole genome shotgun (WGS) entry which is preliminary data.</text>
</comment>
<proteinExistence type="predicted"/>